<dbReference type="InterPro" id="IPR011009">
    <property type="entry name" value="Kinase-like_dom_sf"/>
</dbReference>
<name>A0A395GM56_9EURO</name>
<dbReference type="EMBL" id="KZ824472">
    <property type="protein sequence ID" value="RAK96600.1"/>
    <property type="molecule type" value="Genomic_DNA"/>
</dbReference>
<dbReference type="InterPro" id="IPR000719">
    <property type="entry name" value="Prot_kinase_dom"/>
</dbReference>
<dbReference type="OrthoDB" id="4062651at2759"/>
<sequence length="219" mass="24671">MQLYHETPISGGAKTSSANSSRLVKPTNSGPCFESSEWDVLCRVVVKSATDRTIRTNGYFISRYSQARDSFIKILRVRLLQDETDGDLPRRPKKVSVGSGAIRFFKPTYCREQADREILALIHIRSRGLADVVRTPVLYELVKGPGDHTGTHISGILLEYIEHHSTLADIDMDATPWHIRKQWADQLQGMMRRLHAAGIVWGDAKPDNILVDMNNDLCI</sequence>
<dbReference type="PROSITE" id="PS50011">
    <property type="entry name" value="PROTEIN_KINASE_DOM"/>
    <property type="match status" value="1"/>
</dbReference>
<dbReference type="GO" id="GO:0005524">
    <property type="term" value="F:ATP binding"/>
    <property type="evidence" value="ECO:0007669"/>
    <property type="project" value="InterPro"/>
</dbReference>
<protein>
    <recommendedName>
        <fullName evidence="2">Protein kinase domain-containing protein</fullName>
    </recommendedName>
</protein>
<dbReference type="RefSeq" id="XP_025570928.1">
    <property type="nucleotide sequence ID" value="XM_025723450.1"/>
</dbReference>
<gene>
    <name evidence="3" type="ORF">BO80DRAFT_483932</name>
</gene>
<feature type="compositionally biased region" description="Polar residues" evidence="1">
    <location>
        <begin position="13"/>
        <end position="30"/>
    </location>
</feature>
<feature type="domain" description="Protein kinase" evidence="2">
    <location>
        <begin position="60"/>
        <end position="219"/>
    </location>
</feature>
<organism evidence="3 4">
    <name type="scientific">Aspergillus ibericus CBS 121593</name>
    <dbReference type="NCBI Taxonomy" id="1448316"/>
    <lineage>
        <taxon>Eukaryota</taxon>
        <taxon>Fungi</taxon>
        <taxon>Dikarya</taxon>
        <taxon>Ascomycota</taxon>
        <taxon>Pezizomycotina</taxon>
        <taxon>Eurotiomycetes</taxon>
        <taxon>Eurotiomycetidae</taxon>
        <taxon>Eurotiales</taxon>
        <taxon>Aspergillaceae</taxon>
        <taxon>Aspergillus</taxon>
        <taxon>Aspergillus subgen. Circumdati</taxon>
    </lineage>
</organism>
<feature type="region of interest" description="Disordered" evidence="1">
    <location>
        <begin position="1"/>
        <end position="32"/>
    </location>
</feature>
<dbReference type="GO" id="GO:0004672">
    <property type="term" value="F:protein kinase activity"/>
    <property type="evidence" value="ECO:0007669"/>
    <property type="project" value="InterPro"/>
</dbReference>
<dbReference type="VEuPathDB" id="FungiDB:BO80DRAFT_483932"/>
<dbReference type="Gene3D" id="1.10.510.10">
    <property type="entry name" value="Transferase(Phosphotransferase) domain 1"/>
    <property type="match status" value="1"/>
</dbReference>
<dbReference type="STRING" id="1448316.A0A395GM56"/>
<accession>A0A395GM56</accession>
<proteinExistence type="predicted"/>
<dbReference type="SUPFAM" id="SSF56112">
    <property type="entry name" value="Protein kinase-like (PK-like)"/>
    <property type="match status" value="1"/>
</dbReference>
<keyword evidence="4" id="KW-1185">Reference proteome</keyword>
<reference evidence="3 4" key="1">
    <citation type="submission" date="2018-02" db="EMBL/GenBank/DDBJ databases">
        <title>The genomes of Aspergillus section Nigri reveals drivers in fungal speciation.</title>
        <authorList>
            <consortium name="DOE Joint Genome Institute"/>
            <person name="Vesth T.C."/>
            <person name="Nybo J."/>
            <person name="Theobald S."/>
            <person name="Brandl J."/>
            <person name="Frisvad J.C."/>
            <person name="Nielsen K.F."/>
            <person name="Lyhne E.K."/>
            <person name="Kogle M.E."/>
            <person name="Kuo A."/>
            <person name="Riley R."/>
            <person name="Clum A."/>
            <person name="Nolan M."/>
            <person name="Lipzen A."/>
            <person name="Salamov A."/>
            <person name="Henrissat B."/>
            <person name="Wiebenga A."/>
            <person name="De vries R.P."/>
            <person name="Grigoriev I.V."/>
            <person name="Mortensen U.H."/>
            <person name="Andersen M.R."/>
            <person name="Baker S.E."/>
        </authorList>
    </citation>
    <scope>NUCLEOTIDE SEQUENCE [LARGE SCALE GENOMIC DNA]</scope>
    <source>
        <strain evidence="3 4">CBS 121593</strain>
    </source>
</reference>
<evidence type="ECO:0000259" key="2">
    <source>
        <dbReference type="PROSITE" id="PS50011"/>
    </source>
</evidence>
<evidence type="ECO:0000313" key="4">
    <source>
        <dbReference type="Proteomes" id="UP000249402"/>
    </source>
</evidence>
<evidence type="ECO:0000313" key="3">
    <source>
        <dbReference type="EMBL" id="RAK96600.1"/>
    </source>
</evidence>
<dbReference type="Proteomes" id="UP000249402">
    <property type="component" value="Unassembled WGS sequence"/>
</dbReference>
<evidence type="ECO:0000256" key="1">
    <source>
        <dbReference type="SAM" id="MobiDB-lite"/>
    </source>
</evidence>
<feature type="non-terminal residue" evidence="3">
    <location>
        <position position="219"/>
    </location>
</feature>
<dbReference type="GeneID" id="37228315"/>
<dbReference type="AlphaFoldDB" id="A0A395GM56"/>